<organism evidence="2 3">
    <name type="scientific">Gossypium armourianum</name>
    <dbReference type="NCBI Taxonomy" id="34283"/>
    <lineage>
        <taxon>Eukaryota</taxon>
        <taxon>Viridiplantae</taxon>
        <taxon>Streptophyta</taxon>
        <taxon>Embryophyta</taxon>
        <taxon>Tracheophyta</taxon>
        <taxon>Spermatophyta</taxon>
        <taxon>Magnoliopsida</taxon>
        <taxon>eudicotyledons</taxon>
        <taxon>Gunneridae</taxon>
        <taxon>Pentapetalae</taxon>
        <taxon>rosids</taxon>
        <taxon>malvids</taxon>
        <taxon>Malvales</taxon>
        <taxon>Malvaceae</taxon>
        <taxon>Malvoideae</taxon>
        <taxon>Gossypium</taxon>
    </lineage>
</organism>
<gene>
    <name evidence="2" type="ORF">Goarm_023164</name>
</gene>
<feature type="compositionally biased region" description="Polar residues" evidence="1">
    <location>
        <begin position="11"/>
        <end position="27"/>
    </location>
</feature>
<dbReference type="EMBL" id="JABFAE010417052">
    <property type="protein sequence ID" value="MBA0845595.1"/>
    <property type="molecule type" value="Genomic_DNA"/>
</dbReference>
<feature type="region of interest" description="Disordered" evidence="1">
    <location>
        <begin position="1"/>
        <end position="47"/>
    </location>
</feature>
<dbReference type="AlphaFoldDB" id="A0A7J9KGL7"/>
<sequence length="47" mass="5374">MVHIGCESVRRSLSSKGTMEQTRSSRSLVRAREKSKPRGRTRAKRSE</sequence>
<protein>
    <submittedName>
        <fullName evidence="2">Uncharacterized protein</fullName>
    </submittedName>
</protein>
<keyword evidence="3" id="KW-1185">Reference proteome</keyword>
<evidence type="ECO:0000313" key="3">
    <source>
        <dbReference type="Proteomes" id="UP000593575"/>
    </source>
</evidence>
<evidence type="ECO:0000256" key="1">
    <source>
        <dbReference type="SAM" id="MobiDB-lite"/>
    </source>
</evidence>
<feature type="compositionally biased region" description="Basic residues" evidence="1">
    <location>
        <begin position="37"/>
        <end position="47"/>
    </location>
</feature>
<comment type="caution">
    <text evidence="2">The sequence shown here is derived from an EMBL/GenBank/DDBJ whole genome shotgun (WGS) entry which is preliminary data.</text>
</comment>
<name>A0A7J9KGL7_9ROSI</name>
<proteinExistence type="predicted"/>
<accession>A0A7J9KGL7</accession>
<reference evidence="2 3" key="1">
    <citation type="journal article" date="2019" name="Genome Biol. Evol.">
        <title>Insights into the evolution of the New World diploid cottons (Gossypium, subgenus Houzingenia) based on genome sequencing.</title>
        <authorList>
            <person name="Grover C.E."/>
            <person name="Arick M.A. 2nd"/>
            <person name="Thrash A."/>
            <person name="Conover J.L."/>
            <person name="Sanders W.S."/>
            <person name="Peterson D.G."/>
            <person name="Frelichowski J.E."/>
            <person name="Scheffler J.A."/>
            <person name="Scheffler B.E."/>
            <person name="Wendel J.F."/>
        </authorList>
    </citation>
    <scope>NUCLEOTIDE SEQUENCE [LARGE SCALE GENOMIC DNA]</scope>
    <source>
        <strain evidence="2">6</strain>
        <tissue evidence="2">Leaf</tissue>
    </source>
</reference>
<dbReference type="Proteomes" id="UP000593575">
    <property type="component" value="Unassembled WGS sequence"/>
</dbReference>
<evidence type="ECO:0000313" key="2">
    <source>
        <dbReference type="EMBL" id="MBA0845595.1"/>
    </source>
</evidence>